<evidence type="ECO:0000256" key="1">
    <source>
        <dbReference type="SAM" id="Phobius"/>
    </source>
</evidence>
<protein>
    <recommendedName>
        <fullName evidence="4">Ion transport domain-containing protein</fullName>
    </recommendedName>
</protein>
<dbReference type="EnsemblMetazoa" id="ADIR009400-RA">
    <property type="protein sequence ID" value="ADIR009400-PA"/>
    <property type="gene ID" value="ADIR009400"/>
</dbReference>
<keyword evidence="1" id="KW-1133">Transmembrane helix</keyword>
<dbReference type="GO" id="GO:0005249">
    <property type="term" value="F:voltage-gated potassium channel activity"/>
    <property type="evidence" value="ECO:0007669"/>
    <property type="project" value="TreeGrafter"/>
</dbReference>
<reference evidence="2" key="2">
    <citation type="submission" date="2020-05" db="UniProtKB">
        <authorList>
            <consortium name="EnsemblMetazoa"/>
        </authorList>
    </citation>
    <scope>IDENTIFICATION</scope>
    <source>
        <strain evidence="2">WRAIR2</strain>
    </source>
</reference>
<dbReference type="GO" id="GO:0035725">
    <property type="term" value="P:sodium ion transmembrane transport"/>
    <property type="evidence" value="ECO:0007669"/>
    <property type="project" value="TreeGrafter"/>
</dbReference>
<proteinExistence type="predicted"/>
<dbReference type="PANTHER" id="PTHR45689">
    <property type="entry name" value="I[[H]] CHANNEL, ISOFORM E"/>
    <property type="match status" value="1"/>
</dbReference>
<keyword evidence="1" id="KW-0472">Membrane</keyword>
<name>A0A182NP15_9DIPT</name>
<feature type="transmembrane region" description="Helical" evidence="1">
    <location>
        <begin position="180"/>
        <end position="199"/>
    </location>
</feature>
<dbReference type="Gene3D" id="1.10.287.70">
    <property type="match status" value="1"/>
</dbReference>
<dbReference type="InterPro" id="IPR051413">
    <property type="entry name" value="K/Na_HCN_channel"/>
</dbReference>
<dbReference type="VEuPathDB" id="VectorBase:ADIR009400"/>
<feature type="transmembrane region" description="Helical" evidence="1">
    <location>
        <begin position="211"/>
        <end position="236"/>
    </location>
</feature>
<evidence type="ECO:0000313" key="2">
    <source>
        <dbReference type="EnsemblMetazoa" id="ADIR009400-PA"/>
    </source>
</evidence>
<accession>A0A182NP15</accession>
<dbReference type="AlphaFoldDB" id="A0A182NP15"/>
<dbReference type="STRING" id="7168.A0A182NP15"/>
<dbReference type="SUPFAM" id="SSF81324">
    <property type="entry name" value="Voltage-gated potassium channels"/>
    <property type="match status" value="1"/>
</dbReference>
<feature type="transmembrane region" description="Helical" evidence="1">
    <location>
        <begin position="70"/>
        <end position="93"/>
    </location>
</feature>
<feature type="transmembrane region" description="Helical" evidence="1">
    <location>
        <begin position="147"/>
        <end position="165"/>
    </location>
</feature>
<evidence type="ECO:0008006" key="4">
    <source>
        <dbReference type="Google" id="ProtNLM"/>
    </source>
</evidence>
<sequence>DDHVLTERIADRNGLAYRLRRLFLLDRNHPSSALHFRSHYLYRREVARHVRSDYWYIIHPFSRFRFYWDWWLIVYYYAIALLFPFLFCFATLVRVPERAYIISMILNMMGTLDIAVRSCTGYLDARANGEIVLHHGKILLNYLKGDMIIDVFVMVPSTLFVGIYYEDSAHHTHEALITDIIHGVLLLKIISLRHIWGYLENVFERYKIDLLKFYILRIVLTSLLIVHWCICIYKIAIFEWDADVTQEGLSYMEAFYQY</sequence>
<reference evidence="3" key="1">
    <citation type="submission" date="2013-03" db="EMBL/GenBank/DDBJ databases">
        <title>The Genome Sequence of Anopheles dirus WRAIR2.</title>
        <authorList>
            <consortium name="The Broad Institute Genomics Platform"/>
            <person name="Neafsey D.E."/>
            <person name="Walton C."/>
            <person name="Walker B."/>
            <person name="Young S.K."/>
            <person name="Zeng Q."/>
            <person name="Gargeya S."/>
            <person name="Fitzgerald M."/>
            <person name="Haas B."/>
            <person name="Abouelleil A."/>
            <person name="Allen A.W."/>
            <person name="Alvarado L."/>
            <person name="Arachchi H.M."/>
            <person name="Berlin A.M."/>
            <person name="Chapman S.B."/>
            <person name="Gainer-Dewar J."/>
            <person name="Goldberg J."/>
            <person name="Griggs A."/>
            <person name="Gujja S."/>
            <person name="Hansen M."/>
            <person name="Howarth C."/>
            <person name="Imamovic A."/>
            <person name="Ireland A."/>
            <person name="Larimer J."/>
            <person name="McCowan C."/>
            <person name="Murphy C."/>
            <person name="Pearson M."/>
            <person name="Poon T.W."/>
            <person name="Priest M."/>
            <person name="Roberts A."/>
            <person name="Saif S."/>
            <person name="Shea T."/>
            <person name="Sisk P."/>
            <person name="Sykes S."/>
            <person name="Wortman J."/>
            <person name="Nusbaum C."/>
            <person name="Birren B."/>
        </authorList>
    </citation>
    <scope>NUCLEOTIDE SEQUENCE [LARGE SCALE GENOMIC DNA]</scope>
    <source>
        <strain evidence="3">WRAIR2</strain>
    </source>
</reference>
<dbReference type="Proteomes" id="UP000075884">
    <property type="component" value="Unassembled WGS sequence"/>
</dbReference>
<dbReference type="PANTHER" id="PTHR45689:SF14">
    <property type="entry name" value="CYCLIC NUCLEOTIDE-GATED CATION CHANNEL SUBUNIT A-LIKE PROTEIN"/>
    <property type="match status" value="1"/>
</dbReference>
<organism evidence="2 3">
    <name type="scientific">Anopheles dirus</name>
    <dbReference type="NCBI Taxonomy" id="7168"/>
    <lineage>
        <taxon>Eukaryota</taxon>
        <taxon>Metazoa</taxon>
        <taxon>Ecdysozoa</taxon>
        <taxon>Arthropoda</taxon>
        <taxon>Hexapoda</taxon>
        <taxon>Insecta</taxon>
        <taxon>Pterygota</taxon>
        <taxon>Neoptera</taxon>
        <taxon>Endopterygota</taxon>
        <taxon>Diptera</taxon>
        <taxon>Nematocera</taxon>
        <taxon>Culicoidea</taxon>
        <taxon>Culicidae</taxon>
        <taxon>Anophelinae</taxon>
        <taxon>Anopheles</taxon>
    </lineage>
</organism>
<dbReference type="GO" id="GO:0003254">
    <property type="term" value="P:regulation of membrane depolarization"/>
    <property type="evidence" value="ECO:0007669"/>
    <property type="project" value="TreeGrafter"/>
</dbReference>
<evidence type="ECO:0000313" key="3">
    <source>
        <dbReference type="Proteomes" id="UP000075884"/>
    </source>
</evidence>
<dbReference type="GO" id="GO:0098855">
    <property type="term" value="C:HCN channel complex"/>
    <property type="evidence" value="ECO:0007669"/>
    <property type="project" value="TreeGrafter"/>
</dbReference>
<keyword evidence="3" id="KW-1185">Reference proteome</keyword>
<keyword evidence="1" id="KW-0812">Transmembrane</keyword>